<keyword evidence="16" id="KW-1185">Reference proteome</keyword>
<evidence type="ECO:0000256" key="3">
    <source>
        <dbReference type="ARBA" id="ARBA00022475"/>
    </source>
</evidence>
<evidence type="ECO:0000256" key="4">
    <source>
        <dbReference type="ARBA" id="ARBA00022670"/>
    </source>
</evidence>
<keyword evidence="8" id="KW-0472">Membrane</keyword>
<comment type="similarity">
    <text evidence="2 12">Belongs to the peptidase A1 family.</text>
</comment>
<evidence type="ECO:0000256" key="2">
    <source>
        <dbReference type="ARBA" id="ARBA00007447"/>
    </source>
</evidence>
<dbReference type="InterPro" id="IPR032799">
    <property type="entry name" value="TAXi_C"/>
</dbReference>
<dbReference type="GO" id="GO:0005886">
    <property type="term" value="C:plasma membrane"/>
    <property type="evidence" value="ECO:0007669"/>
    <property type="project" value="UniProtKB-SubCell"/>
</dbReference>
<protein>
    <submittedName>
        <fullName evidence="17">Aspartyl protease family protein 1-like</fullName>
    </submittedName>
</protein>
<dbReference type="PANTHER" id="PTHR13683:SF232">
    <property type="entry name" value="OS09G0542100 PROTEIN"/>
    <property type="match status" value="1"/>
</dbReference>
<dbReference type="OrthoDB" id="2747330at2759"/>
<keyword evidence="7 12" id="KW-0378">Hydrolase</keyword>
<evidence type="ECO:0000256" key="5">
    <source>
        <dbReference type="ARBA" id="ARBA00022729"/>
    </source>
</evidence>
<proteinExistence type="inferred from homology"/>
<dbReference type="InterPro" id="IPR033121">
    <property type="entry name" value="PEPTIDASE_A1"/>
</dbReference>
<reference evidence="16" key="1">
    <citation type="journal article" date="2015" name="Nat. Genet.">
        <title>The pineapple genome and the evolution of CAM photosynthesis.</title>
        <authorList>
            <person name="Ming R."/>
            <person name="VanBuren R."/>
            <person name="Wai C.M."/>
            <person name="Tang H."/>
            <person name="Schatz M.C."/>
            <person name="Bowers J.E."/>
            <person name="Lyons E."/>
            <person name="Wang M.L."/>
            <person name="Chen J."/>
            <person name="Biggers E."/>
            <person name="Zhang J."/>
            <person name="Huang L."/>
            <person name="Zhang L."/>
            <person name="Miao W."/>
            <person name="Zhang J."/>
            <person name="Ye Z."/>
            <person name="Miao C."/>
            <person name="Lin Z."/>
            <person name="Wang H."/>
            <person name="Zhou H."/>
            <person name="Yim W.C."/>
            <person name="Priest H.D."/>
            <person name="Zheng C."/>
            <person name="Woodhouse M."/>
            <person name="Edger P.P."/>
            <person name="Guyot R."/>
            <person name="Guo H.B."/>
            <person name="Guo H."/>
            <person name="Zheng G."/>
            <person name="Singh R."/>
            <person name="Sharma A."/>
            <person name="Min X."/>
            <person name="Zheng Y."/>
            <person name="Lee H."/>
            <person name="Gurtowski J."/>
            <person name="Sedlazeck F.J."/>
            <person name="Harkess A."/>
            <person name="McKain M.R."/>
            <person name="Liao Z."/>
            <person name="Fang J."/>
            <person name="Liu J."/>
            <person name="Zhang X."/>
            <person name="Zhang Q."/>
            <person name="Hu W."/>
            <person name="Qin Y."/>
            <person name="Wang K."/>
            <person name="Chen L.Y."/>
            <person name="Shirley N."/>
            <person name="Lin Y.R."/>
            <person name="Liu L.Y."/>
            <person name="Hernandez A.G."/>
            <person name="Wright C.L."/>
            <person name="Bulone V."/>
            <person name="Tuskan G.A."/>
            <person name="Heath K."/>
            <person name="Zee F."/>
            <person name="Moore P.H."/>
            <person name="Sunkar R."/>
            <person name="Leebens-Mack J.H."/>
            <person name="Mockler T."/>
            <person name="Bennetzen J.L."/>
            <person name="Freeling M."/>
            <person name="Sankoff D."/>
            <person name="Paterson A.H."/>
            <person name="Zhu X."/>
            <person name="Yang X."/>
            <person name="Smith J.A."/>
            <person name="Cushman J.C."/>
            <person name="Paull R.E."/>
            <person name="Yu Q."/>
        </authorList>
    </citation>
    <scope>NUCLEOTIDE SEQUENCE [LARGE SCALE GENOMIC DNA]</scope>
    <source>
        <strain evidence="16">cv. F153</strain>
    </source>
</reference>
<dbReference type="GO" id="GO:0004190">
    <property type="term" value="F:aspartic-type endopeptidase activity"/>
    <property type="evidence" value="ECO:0007669"/>
    <property type="project" value="UniProtKB-KW"/>
</dbReference>
<dbReference type="SUPFAM" id="SSF50630">
    <property type="entry name" value="Acid proteases"/>
    <property type="match status" value="1"/>
</dbReference>
<evidence type="ECO:0000256" key="9">
    <source>
        <dbReference type="ARBA" id="ARBA00023180"/>
    </source>
</evidence>
<dbReference type="InterPro" id="IPR021109">
    <property type="entry name" value="Peptidase_aspartic_dom_sf"/>
</dbReference>
<dbReference type="GeneID" id="109703649"/>
<feature type="chain" id="PRO_5027879539" evidence="14">
    <location>
        <begin position="17"/>
        <end position="526"/>
    </location>
</feature>
<feature type="compositionally biased region" description="Low complexity" evidence="13">
    <location>
        <begin position="467"/>
        <end position="480"/>
    </location>
</feature>
<dbReference type="FunFam" id="2.40.70.10:FF:000014">
    <property type="entry name" value="Aspartyl protease family protein 1"/>
    <property type="match status" value="1"/>
</dbReference>
<reference evidence="17" key="2">
    <citation type="submission" date="2025-08" db="UniProtKB">
        <authorList>
            <consortium name="RefSeq"/>
        </authorList>
    </citation>
    <scope>IDENTIFICATION</scope>
    <source>
        <tissue evidence="17">Leaf</tissue>
    </source>
</reference>
<evidence type="ECO:0000256" key="10">
    <source>
        <dbReference type="ARBA" id="ARBA00023288"/>
    </source>
</evidence>
<dbReference type="Gene3D" id="2.40.70.10">
    <property type="entry name" value="Acid Proteases"/>
    <property type="match status" value="2"/>
</dbReference>
<feature type="active site" evidence="11">
    <location>
        <position position="331"/>
    </location>
</feature>
<comment type="subcellular location">
    <subcellularLocation>
        <location evidence="1">Cell membrane</location>
        <topology evidence="1">Lipid-anchor</topology>
    </subcellularLocation>
</comment>
<dbReference type="Pfam" id="PF14543">
    <property type="entry name" value="TAXi_N"/>
    <property type="match status" value="1"/>
</dbReference>
<evidence type="ECO:0000256" key="7">
    <source>
        <dbReference type="ARBA" id="ARBA00022801"/>
    </source>
</evidence>
<evidence type="ECO:0000313" key="17">
    <source>
        <dbReference type="RefSeq" id="XP_020079940.1"/>
    </source>
</evidence>
<name>A0A6P5EEJ3_ANACO</name>
<evidence type="ECO:0000313" key="16">
    <source>
        <dbReference type="Proteomes" id="UP000515123"/>
    </source>
</evidence>
<dbReference type="Proteomes" id="UP000515123">
    <property type="component" value="Linkage group 25"/>
</dbReference>
<dbReference type="FunFam" id="2.40.70.10:FF:000012">
    <property type="entry name" value="Aspartyl protease family protein 1"/>
    <property type="match status" value="1"/>
</dbReference>
<dbReference type="RefSeq" id="XP_020079940.1">
    <property type="nucleotide sequence ID" value="XM_020224351.1"/>
</dbReference>
<evidence type="ECO:0000256" key="14">
    <source>
        <dbReference type="SAM" id="SignalP"/>
    </source>
</evidence>
<dbReference type="InterPro" id="IPR001461">
    <property type="entry name" value="Aspartic_peptidase_A1"/>
</dbReference>
<sequence length="526" mass="56242">MALPLLLLLLLSFALASSYPRGAAAEPTLGVEFHHRFSDPVRRWAESRAHPGAWFPEKGSAAYYAALLRHDRDLRLRRRSLAAAADSELTFVDGNTTVRISSLGFLHYALVTLGTPNVTFLAALDTGSDLFWVPCDCQQCAPTPTFSFENQQIEFNMYDPNKSSTSQIVSCNSSFCDSQVSCTGASSNCPYTIQYLSDATSSSGILVEDVLYLTTEYSNSQVVKTPIVFGCGEVQTGSFLDGAAPNGLFGLGLENNSVPSILANKGLASNSFSMCFGSDGSGRINFGDNGSSNQSETPFNIDNQNPSYNISITGIQVGNSSLNYDFSAIVDSGTSFTTLADPMYTAITTSFNTQVQESRHQLDPSLDFEYCYDLSPGQTTVNLPDVSLATKGGSSFPVTDPIIALSNQQSVYGYCLAIMNSTNVNIIGQNFLTGLHVVFDRERMILGWEESNCYTAENSTGTLPINSSGASPSAASGPGSLDPEATKGSQNGTQITVVDTSSSYSSPLSASRSVLLVLFVLFFAVL</sequence>
<feature type="signal peptide" evidence="14">
    <location>
        <begin position="1"/>
        <end position="16"/>
    </location>
</feature>
<feature type="domain" description="Peptidase A1" evidence="15">
    <location>
        <begin position="107"/>
        <end position="449"/>
    </location>
</feature>
<keyword evidence="10" id="KW-0449">Lipoprotein</keyword>
<feature type="region of interest" description="Disordered" evidence="13">
    <location>
        <begin position="465"/>
        <end position="492"/>
    </location>
</feature>
<feature type="active site" evidence="11">
    <location>
        <position position="125"/>
    </location>
</feature>
<dbReference type="PRINTS" id="PR00792">
    <property type="entry name" value="PEPSIN"/>
</dbReference>
<keyword evidence="6 12" id="KW-0064">Aspartyl protease</keyword>
<dbReference type="Pfam" id="PF14541">
    <property type="entry name" value="TAXi_C"/>
    <property type="match status" value="1"/>
</dbReference>
<dbReference type="GO" id="GO:0006508">
    <property type="term" value="P:proteolysis"/>
    <property type="evidence" value="ECO:0007669"/>
    <property type="project" value="UniProtKB-KW"/>
</dbReference>
<keyword evidence="9" id="KW-0325">Glycoprotein</keyword>
<accession>A0A6P5EEJ3</accession>
<dbReference type="PROSITE" id="PS00141">
    <property type="entry name" value="ASP_PROTEASE"/>
    <property type="match status" value="2"/>
</dbReference>
<dbReference type="AlphaFoldDB" id="A0A6P5EEJ3"/>
<dbReference type="InterPro" id="IPR001969">
    <property type="entry name" value="Aspartic_peptidase_AS"/>
</dbReference>
<keyword evidence="3" id="KW-1003">Cell membrane</keyword>
<evidence type="ECO:0000256" key="13">
    <source>
        <dbReference type="SAM" id="MobiDB-lite"/>
    </source>
</evidence>
<evidence type="ECO:0000256" key="11">
    <source>
        <dbReference type="PIRSR" id="PIRSR601461-1"/>
    </source>
</evidence>
<evidence type="ECO:0000259" key="15">
    <source>
        <dbReference type="PROSITE" id="PS51767"/>
    </source>
</evidence>
<keyword evidence="4 12" id="KW-0645">Protease</keyword>
<evidence type="ECO:0000256" key="12">
    <source>
        <dbReference type="RuleBase" id="RU000454"/>
    </source>
</evidence>
<dbReference type="PROSITE" id="PS51767">
    <property type="entry name" value="PEPTIDASE_A1"/>
    <property type="match status" value="1"/>
</dbReference>
<dbReference type="InterPro" id="IPR032861">
    <property type="entry name" value="TAXi_N"/>
</dbReference>
<evidence type="ECO:0000256" key="1">
    <source>
        <dbReference type="ARBA" id="ARBA00004193"/>
    </source>
</evidence>
<dbReference type="PANTHER" id="PTHR13683">
    <property type="entry name" value="ASPARTYL PROTEASES"/>
    <property type="match status" value="1"/>
</dbReference>
<organism evidence="16 17">
    <name type="scientific">Ananas comosus</name>
    <name type="common">Pineapple</name>
    <name type="synonym">Ananas ananas</name>
    <dbReference type="NCBI Taxonomy" id="4615"/>
    <lineage>
        <taxon>Eukaryota</taxon>
        <taxon>Viridiplantae</taxon>
        <taxon>Streptophyta</taxon>
        <taxon>Embryophyta</taxon>
        <taxon>Tracheophyta</taxon>
        <taxon>Spermatophyta</taxon>
        <taxon>Magnoliopsida</taxon>
        <taxon>Liliopsida</taxon>
        <taxon>Poales</taxon>
        <taxon>Bromeliaceae</taxon>
        <taxon>Bromelioideae</taxon>
        <taxon>Ananas</taxon>
    </lineage>
</organism>
<evidence type="ECO:0000256" key="6">
    <source>
        <dbReference type="ARBA" id="ARBA00022750"/>
    </source>
</evidence>
<gene>
    <name evidence="17" type="primary">LOC109703649</name>
</gene>
<keyword evidence="5 14" id="KW-0732">Signal</keyword>
<evidence type="ECO:0000256" key="8">
    <source>
        <dbReference type="ARBA" id="ARBA00023136"/>
    </source>
</evidence>